<dbReference type="RefSeq" id="WP_253669772.1">
    <property type="nucleotide sequence ID" value="NZ_JAMTCP010000011.1"/>
</dbReference>
<gene>
    <name evidence="3" type="ORF">LX15_002559</name>
</gene>
<dbReference type="SUPFAM" id="SSF50475">
    <property type="entry name" value="FMN-binding split barrel"/>
    <property type="match status" value="1"/>
</dbReference>
<dbReference type="EMBL" id="JAMTCP010000011">
    <property type="protein sequence ID" value="MCP2258861.1"/>
    <property type="molecule type" value="Genomic_DNA"/>
</dbReference>
<evidence type="ECO:0000313" key="4">
    <source>
        <dbReference type="Proteomes" id="UP001205311"/>
    </source>
</evidence>
<dbReference type="InterPro" id="IPR004378">
    <property type="entry name" value="F420H2_quin_Rdtase"/>
</dbReference>
<dbReference type="Gene3D" id="2.30.110.10">
    <property type="entry name" value="Electron Transport, Fmn-binding Protein, Chain A"/>
    <property type="match status" value="1"/>
</dbReference>
<dbReference type="PANTHER" id="PTHR39428">
    <property type="entry name" value="F420H(2)-DEPENDENT QUINONE REDUCTASE RV1261C"/>
    <property type="match status" value="1"/>
</dbReference>
<evidence type="ECO:0000256" key="2">
    <source>
        <dbReference type="ARBA" id="ARBA00049106"/>
    </source>
</evidence>
<dbReference type="Pfam" id="PF04075">
    <property type="entry name" value="F420H2_quin_red"/>
    <property type="match status" value="1"/>
</dbReference>
<dbReference type="NCBIfam" id="TIGR00026">
    <property type="entry name" value="hi_GC_TIGR00026"/>
    <property type="match status" value="1"/>
</dbReference>
<dbReference type="Proteomes" id="UP001205311">
    <property type="component" value="Unassembled WGS sequence"/>
</dbReference>
<organism evidence="3 4">
    <name type="scientific">Streptoalloteichus tenebrarius (strain ATCC 17920 / DSM 40477 / JCM 4838 / CBS 697.72 / NBRC 16177 / NCIMB 11028 / NRRL B-12390 / A12253. 1 / ISP 5477)</name>
    <name type="common">Streptomyces tenebrarius</name>
    <dbReference type="NCBI Taxonomy" id="1933"/>
    <lineage>
        <taxon>Bacteria</taxon>
        <taxon>Bacillati</taxon>
        <taxon>Actinomycetota</taxon>
        <taxon>Actinomycetes</taxon>
        <taxon>Pseudonocardiales</taxon>
        <taxon>Pseudonocardiaceae</taxon>
        <taxon>Streptoalloteichus</taxon>
    </lineage>
</organism>
<keyword evidence="4" id="KW-1185">Reference proteome</keyword>
<evidence type="ECO:0000313" key="3">
    <source>
        <dbReference type="EMBL" id="MCP2258861.1"/>
    </source>
</evidence>
<dbReference type="PANTHER" id="PTHR39428:SF1">
    <property type="entry name" value="F420H(2)-DEPENDENT QUINONE REDUCTASE RV1261C"/>
    <property type="match status" value="1"/>
</dbReference>
<name>A0ABT1HTN6_STRSD</name>
<comment type="similarity">
    <text evidence="1">Belongs to the F420H(2)-dependent quinone reductase family.</text>
</comment>
<comment type="catalytic activity">
    <reaction evidence="2">
        <text>oxidized coenzyme F420-(gamma-L-Glu)(n) + a quinol + H(+) = reduced coenzyme F420-(gamma-L-Glu)(n) + a quinone</text>
        <dbReference type="Rhea" id="RHEA:39663"/>
        <dbReference type="Rhea" id="RHEA-COMP:12939"/>
        <dbReference type="Rhea" id="RHEA-COMP:14378"/>
        <dbReference type="ChEBI" id="CHEBI:15378"/>
        <dbReference type="ChEBI" id="CHEBI:24646"/>
        <dbReference type="ChEBI" id="CHEBI:132124"/>
        <dbReference type="ChEBI" id="CHEBI:133980"/>
        <dbReference type="ChEBI" id="CHEBI:139511"/>
    </reaction>
</comment>
<protein>
    <submittedName>
        <fullName evidence="3">Deazaflavin-dependent oxidoreductase, nitroreductase family</fullName>
    </submittedName>
</protein>
<sequence>MNETNQRVIEEFRANGGVVGGPFAGQPLLLLTTTGARTGLARTTPAVYLADGPDRLVVFASNGGSPTPPAWYHNLLAHPEAVVEISTRVHRVRATEATGAERDRLWARQVAADPRFATFQARTSRRIPVMVLTVLDPRP</sequence>
<comment type="caution">
    <text evidence="3">The sequence shown here is derived from an EMBL/GenBank/DDBJ whole genome shotgun (WGS) entry which is preliminary data.</text>
</comment>
<accession>A0ABT1HTN6</accession>
<proteinExistence type="inferred from homology"/>
<evidence type="ECO:0000256" key="1">
    <source>
        <dbReference type="ARBA" id="ARBA00008710"/>
    </source>
</evidence>
<dbReference type="InterPro" id="IPR012349">
    <property type="entry name" value="Split_barrel_FMN-bd"/>
</dbReference>
<reference evidence="3 4" key="1">
    <citation type="submission" date="2022-06" db="EMBL/GenBank/DDBJ databases">
        <title>Genomic Encyclopedia of Archaeal and Bacterial Type Strains, Phase II (KMG-II): from individual species to whole genera.</title>
        <authorList>
            <person name="Goeker M."/>
        </authorList>
    </citation>
    <scope>NUCLEOTIDE SEQUENCE [LARGE SCALE GENOMIC DNA]</scope>
    <source>
        <strain evidence="3 4">DSM 40477</strain>
    </source>
</reference>